<evidence type="ECO:0000313" key="1">
    <source>
        <dbReference type="EMBL" id="MBB5065599.1"/>
    </source>
</evidence>
<name>A0A7W8EBH7_9BACT</name>
<comment type="caution">
    <text evidence="1">The sequence shown here is derived from an EMBL/GenBank/DDBJ whole genome shotgun (WGS) entry which is preliminary data.</text>
</comment>
<dbReference type="Proteomes" id="UP000584867">
    <property type="component" value="Unassembled WGS sequence"/>
</dbReference>
<protein>
    <recommendedName>
        <fullName evidence="3">Antitoxin VbhA domain-containing protein</fullName>
    </recommendedName>
</protein>
<evidence type="ECO:0000313" key="2">
    <source>
        <dbReference type="Proteomes" id="UP000584867"/>
    </source>
</evidence>
<reference evidence="1 2" key="1">
    <citation type="submission" date="2020-08" db="EMBL/GenBank/DDBJ databases">
        <title>Genomic Encyclopedia of Type Strains, Phase IV (KMG-V): Genome sequencing to study the core and pangenomes of soil and plant-associated prokaryotes.</title>
        <authorList>
            <person name="Whitman W."/>
        </authorList>
    </citation>
    <scope>NUCLEOTIDE SEQUENCE [LARGE SCALE GENOMIC DNA]</scope>
    <source>
        <strain evidence="1 2">X5P3</strain>
    </source>
</reference>
<accession>A0A7W8EBH7</accession>
<gene>
    <name evidence="1" type="ORF">HDF15_003968</name>
</gene>
<dbReference type="AlphaFoldDB" id="A0A7W8EBH7"/>
<sequence>MIASKSPVNLDQLKDAFSLGEANVALEGFDPHQHPLYAKLKNQVLSGEMSASEMGDEIIAYAMRRQTNNAAA</sequence>
<dbReference type="EMBL" id="JACHIO010000018">
    <property type="protein sequence ID" value="MBB5065599.1"/>
    <property type="molecule type" value="Genomic_DNA"/>
</dbReference>
<evidence type="ECO:0008006" key="3">
    <source>
        <dbReference type="Google" id="ProtNLM"/>
    </source>
</evidence>
<organism evidence="1 2">
    <name type="scientific">Granulicella mallensis</name>
    <dbReference type="NCBI Taxonomy" id="940614"/>
    <lineage>
        <taxon>Bacteria</taxon>
        <taxon>Pseudomonadati</taxon>
        <taxon>Acidobacteriota</taxon>
        <taxon>Terriglobia</taxon>
        <taxon>Terriglobales</taxon>
        <taxon>Acidobacteriaceae</taxon>
        <taxon>Granulicella</taxon>
    </lineage>
</organism>
<proteinExistence type="predicted"/>
<dbReference type="RefSeq" id="WP_184258440.1">
    <property type="nucleotide sequence ID" value="NZ_JACHIO010000018.1"/>
</dbReference>